<keyword evidence="1 6" id="KW-0645">Protease</keyword>
<dbReference type="AlphaFoldDB" id="A0A221JZB6"/>
<dbReference type="InterPro" id="IPR051156">
    <property type="entry name" value="Mito/Outer_Membr_Metalloprot"/>
</dbReference>
<feature type="transmembrane region" description="Helical" evidence="7">
    <location>
        <begin position="137"/>
        <end position="155"/>
    </location>
</feature>
<dbReference type="Proteomes" id="UP000199754">
    <property type="component" value="Chromosome"/>
</dbReference>
<dbReference type="GO" id="GO:0051603">
    <property type="term" value="P:proteolysis involved in protein catabolic process"/>
    <property type="evidence" value="ECO:0007669"/>
    <property type="project" value="TreeGrafter"/>
</dbReference>
<keyword evidence="5 6" id="KW-0482">Metalloprotease</keyword>
<dbReference type="PANTHER" id="PTHR22726:SF1">
    <property type="entry name" value="METALLOENDOPEPTIDASE OMA1, MITOCHONDRIAL"/>
    <property type="match status" value="1"/>
</dbReference>
<evidence type="ECO:0000256" key="1">
    <source>
        <dbReference type="ARBA" id="ARBA00022670"/>
    </source>
</evidence>
<keyword evidence="7" id="KW-0472">Membrane</keyword>
<keyword evidence="7" id="KW-0812">Transmembrane</keyword>
<dbReference type="eggNOG" id="COG0501">
    <property type="taxonomic scope" value="Bacteria"/>
</dbReference>
<proteinExistence type="inferred from homology"/>
<evidence type="ECO:0000256" key="7">
    <source>
        <dbReference type="SAM" id="Phobius"/>
    </source>
</evidence>
<protein>
    <submittedName>
        <fullName evidence="9">Metalloprotease LoiP</fullName>
        <ecNumber evidence="9">3.4.24.-</ecNumber>
    </submittedName>
</protein>
<dbReference type="STRING" id="1402135.SAMN05444149_101547"/>
<dbReference type="InterPro" id="IPR001915">
    <property type="entry name" value="Peptidase_M48"/>
</dbReference>
<keyword evidence="10" id="KW-1185">Reference proteome</keyword>
<dbReference type="PANTHER" id="PTHR22726">
    <property type="entry name" value="METALLOENDOPEPTIDASE OMA1"/>
    <property type="match status" value="1"/>
</dbReference>
<accession>A0A221JZB6</accession>
<keyword evidence="2" id="KW-0479">Metal-binding</keyword>
<dbReference type="KEGG" id="spse:SULPSESMR1_01261"/>
<dbReference type="GO" id="GO:0016020">
    <property type="term" value="C:membrane"/>
    <property type="evidence" value="ECO:0007669"/>
    <property type="project" value="TreeGrafter"/>
</dbReference>
<dbReference type="EC" id="3.4.24.-" evidence="9"/>
<evidence type="ECO:0000256" key="5">
    <source>
        <dbReference type="ARBA" id="ARBA00023049"/>
    </source>
</evidence>
<dbReference type="RefSeq" id="WP_089420041.1">
    <property type="nucleotide sequence ID" value="NZ_CP022415.1"/>
</dbReference>
<evidence type="ECO:0000256" key="3">
    <source>
        <dbReference type="ARBA" id="ARBA00022801"/>
    </source>
</evidence>
<comment type="similarity">
    <text evidence="6">Belongs to the peptidase M48 family.</text>
</comment>
<dbReference type="GO" id="GO:0046872">
    <property type="term" value="F:metal ion binding"/>
    <property type="evidence" value="ECO:0007669"/>
    <property type="project" value="UniProtKB-KW"/>
</dbReference>
<keyword evidence="3 6" id="KW-0378">Hydrolase</keyword>
<gene>
    <name evidence="9" type="primary">loiP</name>
    <name evidence="9" type="ORF">SULPSESMR1_01261</name>
</gene>
<feature type="domain" description="Peptidase M48" evidence="8">
    <location>
        <begin position="38"/>
        <end position="220"/>
    </location>
</feature>
<name>A0A221JZB6_9RHOB</name>
<evidence type="ECO:0000313" key="9">
    <source>
        <dbReference type="EMBL" id="ASM72082.1"/>
    </source>
</evidence>
<dbReference type="OrthoDB" id="9810445at2"/>
<reference evidence="9 10" key="1">
    <citation type="submission" date="2017-07" db="EMBL/GenBank/DDBJ databases">
        <title>Genome Sequence of Sulfitobacter pseudonitzschiae Strain SMR1 Isolated from a culture of the Diatom Skeletonema marinoi.</title>
        <authorList>
            <person name="Topel M."/>
            <person name="Pinder M.I.M."/>
            <person name="Johansson O.N."/>
            <person name="Kourtchenko O."/>
            <person name="Godhe A."/>
            <person name="Clarke A.K."/>
        </authorList>
    </citation>
    <scope>NUCLEOTIDE SEQUENCE [LARGE SCALE GENOMIC DNA]</scope>
    <source>
        <strain evidence="9 10">SMR1</strain>
    </source>
</reference>
<keyword evidence="4 6" id="KW-0862">Zinc</keyword>
<evidence type="ECO:0000313" key="10">
    <source>
        <dbReference type="Proteomes" id="UP000199754"/>
    </source>
</evidence>
<dbReference type="Gene3D" id="3.30.2010.10">
    <property type="entry name" value="Metalloproteases ('zincins'), catalytic domain"/>
    <property type="match status" value="1"/>
</dbReference>
<organism evidence="9 10">
    <name type="scientific">Pseudosulfitobacter pseudonitzschiae</name>
    <dbReference type="NCBI Taxonomy" id="1402135"/>
    <lineage>
        <taxon>Bacteria</taxon>
        <taxon>Pseudomonadati</taxon>
        <taxon>Pseudomonadota</taxon>
        <taxon>Alphaproteobacteria</taxon>
        <taxon>Rhodobacterales</taxon>
        <taxon>Roseobacteraceae</taxon>
        <taxon>Pseudosulfitobacter</taxon>
    </lineage>
</organism>
<sequence>MLKFTPILLAVLYALVMYRFSIWRLKGELDRKSTELADPMLRTLCNRMAAALDLPRIRVHIYEVAPINGLAAPDGRIFITRGFYNAFREGKVSADELASVIAHELGHVALGHSRRRMIDFSGQNALRTAMAMVLSRFLPGIGVLIANGLTSLLAARLSRVDEYEADAYAAALLTKAGIGIAPQISLFEKLEALTQSNSGAAPAWLMSHPKTAERIATLRTLDAKWARD</sequence>
<dbReference type="GO" id="GO:0004222">
    <property type="term" value="F:metalloendopeptidase activity"/>
    <property type="evidence" value="ECO:0007669"/>
    <property type="project" value="InterPro"/>
</dbReference>
<dbReference type="Pfam" id="PF01435">
    <property type="entry name" value="Peptidase_M48"/>
    <property type="match status" value="1"/>
</dbReference>
<evidence type="ECO:0000256" key="2">
    <source>
        <dbReference type="ARBA" id="ARBA00022723"/>
    </source>
</evidence>
<evidence type="ECO:0000256" key="6">
    <source>
        <dbReference type="RuleBase" id="RU003983"/>
    </source>
</evidence>
<feature type="transmembrane region" description="Helical" evidence="7">
    <location>
        <begin position="6"/>
        <end position="23"/>
    </location>
</feature>
<dbReference type="EMBL" id="CP022415">
    <property type="protein sequence ID" value="ASM72082.1"/>
    <property type="molecule type" value="Genomic_DNA"/>
</dbReference>
<keyword evidence="7" id="KW-1133">Transmembrane helix</keyword>
<comment type="cofactor">
    <cofactor evidence="6">
        <name>Zn(2+)</name>
        <dbReference type="ChEBI" id="CHEBI:29105"/>
    </cofactor>
    <text evidence="6">Binds 1 zinc ion per subunit.</text>
</comment>
<evidence type="ECO:0000256" key="4">
    <source>
        <dbReference type="ARBA" id="ARBA00022833"/>
    </source>
</evidence>
<evidence type="ECO:0000259" key="8">
    <source>
        <dbReference type="Pfam" id="PF01435"/>
    </source>
</evidence>